<dbReference type="Pfam" id="PF01007">
    <property type="entry name" value="IRK"/>
    <property type="match status" value="1"/>
</dbReference>
<dbReference type="InterPro" id="IPR016449">
    <property type="entry name" value="K_chnl_inward-rec_Kir"/>
</dbReference>
<keyword evidence="7 14" id="KW-1133">Transmembrane helix</keyword>
<dbReference type="Pfam" id="PF17655">
    <property type="entry name" value="IRK_C"/>
    <property type="match status" value="2"/>
</dbReference>
<dbReference type="InterPro" id="IPR041647">
    <property type="entry name" value="IRK_C"/>
</dbReference>
<dbReference type="PANTHER" id="PTHR11767">
    <property type="entry name" value="INWARD RECTIFIER POTASSIUM CHANNEL"/>
    <property type="match status" value="1"/>
</dbReference>
<evidence type="ECO:0000256" key="2">
    <source>
        <dbReference type="ARBA" id="ARBA00022448"/>
    </source>
</evidence>
<dbReference type="Proteomes" id="UP000037510">
    <property type="component" value="Unassembled WGS sequence"/>
</dbReference>
<evidence type="ECO:0000256" key="14">
    <source>
        <dbReference type="SAM" id="Phobius"/>
    </source>
</evidence>
<evidence type="ECO:0000259" key="15">
    <source>
        <dbReference type="Pfam" id="PF01007"/>
    </source>
</evidence>
<dbReference type="InterPro" id="IPR013518">
    <property type="entry name" value="K_chnl_inward-rec_Kir_cyto"/>
</dbReference>
<keyword evidence="9 14" id="KW-0472">Membrane</keyword>
<evidence type="ECO:0000313" key="17">
    <source>
        <dbReference type="EMBL" id="KOB76126.1"/>
    </source>
</evidence>
<dbReference type="GO" id="GO:0034702">
    <property type="term" value="C:monoatomic ion channel complex"/>
    <property type="evidence" value="ECO:0007669"/>
    <property type="project" value="UniProtKB-KW"/>
</dbReference>
<evidence type="ECO:0000256" key="1">
    <source>
        <dbReference type="ARBA" id="ARBA00004141"/>
    </source>
</evidence>
<dbReference type="GO" id="GO:1990573">
    <property type="term" value="P:potassium ion import across plasma membrane"/>
    <property type="evidence" value="ECO:0007669"/>
    <property type="project" value="TreeGrafter"/>
</dbReference>
<keyword evidence="8 12" id="KW-0406">Ion transport</keyword>
<feature type="region of interest" description="Disordered" evidence="13">
    <location>
        <begin position="525"/>
        <end position="544"/>
    </location>
</feature>
<protein>
    <submittedName>
        <fullName evidence="17">Inward rectifier potassium channel 2</fullName>
    </submittedName>
</protein>
<keyword evidence="4 12" id="KW-0812">Transmembrane</keyword>
<keyword evidence="6 12" id="KW-0630">Potassium</keyword>
<reference evidence="17 18" key="1">
    <citation type="journal article" date="2015" name="Genome Biol. Evol.">
        <title>The genome of winter moth (Operophtera brumata) provides a genomic perspective on sexual dimorphism and phenology.</title>
        <authorList>
            <person name="Derks M.F."/>
            <person name="Smit S."/>
            <person name="Salis L."/>
            <person name="Schijlen E."/>
            <person name="Bossers A."/>
            <person name="Mateman C."/>
            <person name="Pijl A.S."/>
            <person name="de Ridder D."/>
            <person name="Groenen M.A."/>
            <person name="Visser M.E."/>
            <person name="Megens H.J."/>
        </authorList>
    </citation>
    <scope>NUCLEOTIDE SEQUENCE [LARGE SCALE GENOMIC DNA]</scope>
    <source>
        <strain evidence="17">WM2013NL</strain>
        <tissue evidence="17">Head and thorax</tissue>
    </source>
</reference>
<keyword evidence="2 12" id="KW-0813">Transport</keyword>
<organism evidence="17 18">
    <name type="scientific">Operophtera brumata</name>
    <name type="common">Winter moth</name>
    <name type="synonym">Phalaena brumata</name>
    <dbReference type="NCBI Taxonomy" id="104452"/>
    <lineage>
        <taxon>Eukaryota</taxon>
        <taxon>Metazoa</taxon>
        <taxon>Ecdysozoa</taxon>
        <taxon>Arthropoda</taxon>
        <taxon>Hexapoda</taxon>
        <taxon>Insecta</taxon>
        <taxon>Pterygota</taxon>
        <taxon>Neoptera</taxon>
        <taxon>Endopterygota</taxon>
        <taxon>Lepidoptera</taxon>
        <taxon>Glossata</taxon>
        <taxon>Ditrysia</taxon>
        <taxon>Geometroidea</taxon>
        <taxon>Geometridae</taxon>
        <taxon>Larentiinae</taxon>
        <taxon>Operophtera</taxon>
    </lineage>
</organism>
<dbReference type="PRINTS" id="PR01320">
    <property type="entry name" value="KIRCHANNEL"/>
</dbReference>
<evidence type="ECO:0000256" key="5">
    <source>
        <dbReference type="ARBA" id="ARBA00022882"/>
    </source>
</evidence>
<accession>A0A0L7LLP7</accession>
<dbReference type="SUPFAM" id="SSF81296">
    <property type="entry name" value="E set domains"/>
    <property type="match status" value="1"/>
</dbReference>
<dbReference type="AlphaFoldDB" id="A0A0L7LLP7"/>
<dbReference type="GO" id="GO:0005242">
    <property type="term" value="F:inward rectifier potassium channel activity"/>
    <property type="evidence" value="ECO:0007669"/>
    <property type="project" value="InterPro"/>
</dbReference>
<dbReference type="FunFam" id="1.10.287.70:FF:000078">
    <property type="entry name" value="Putative Inward rectifier potassium channel"/>
    <property type="match status" value="1"/>
</dbReference>
<dbReference type="InterPro" id="IPR014756">
    <property type="entry name" value="Ig_E-set"/>
</dbReference>
<dbReference type="FunFam" id="2.60.40.1400:FF:000001">
    <property type="entry name" value="G protein-activated inward rectifier potassium channel 2"/>
    <property type="match status" value="1"/>
</dbReference>
<dbReference type="STRING" id="104452.A0A0L7LLP7"/>
<feature type="domain" description="Inward rectifier potassium channel C-terminal" evidence="16">
    <location>
        <begin position="190"/>
        <end position="232"/>
    </location>
</feature>
<evidence type="ECO:0000256" key="7">
    <source>
        <dbReference type="ARBA" id="ARBA00022989"/>
    </source>
</evidence>
<evidence type="ECO:0000256" key="10">
    <source>
        <dbReference type="ARBA" id="ARBA00023303"/>
    </source>
</evidence>
<evidence type="ECO:0000256" key="9">
    <source>
        <dbReference type="ARBA" id="ARBA00023136"/>
    </source>
</evidence>
<evidence type="ECO:0000256" key="11">
    <source>
        <dbReference type="ARBA" id="ARBA00034430"/>
    </source>
</evidence>
<comment type="similarity">
    <text evidence="12">Belongs to the inward rectifier-type potassium channel (TC 1.A.2.1) family.</text>
</comment>
<comment type="caution">
    <text evidence="17">The sequence shown here is derived from an EMBL/GenBank/DDBJ whole genome shotgun (WGS) entry which is preliminary data.</text>
</comment>
<comment type="subcellular location">
    <subcellularLocation>
        <location evidence="1 12">Membrane</location>
        <topology evidence="1 12">Multi-pass membrane protein</topology>
    </subcellularLocation>
</comment>
<keyword evidence="3 12" id="KW-0633">Potassium transport</keyword>
<dbReference type="EMBL" id="JTDY01000713">
    <property type="protein sequence ID" value="KOB76126.1"/>
    <property type="molecule type" value="Genomic_DNA"/>
</dbReference>
<evidence type="ECO:0000313" key="18">
    <source>
        <dbReference type="Proteomes" id="UP000037510"/>
    </source>
</evidence>
<evidence type="ECO:0000259" key="16">
    <source>
        <dbReference type="Pfam" id="PF17655"/>
    </source>
</evidence>
<comment type="catalytic activity">
    <reaction evidence="11">
        <text>K(+)(in) = K(+)(out)</text>
        <dbReference type="Rhea" id="RHEA:29463"/>
        <dbReference type="ChEBI" id="CHEBI:29103"/>
    </reaction>
</comment>
<evidence type="ECO:0000256" key="13">
    <source>
        <dbReference type="SAM" id="MobiDB-lite"/>
    </source>
</evidence>
<proteinExistence type="inferred from homology"/>
<keyword evidence="10 12" id="KW-0407">Ion channel</keyword>
<evidence type="ECO:0000256" key="12">
    <source>
        <dbReference type="RuleBase" id="RU003822"/>
    </source>
</evidence>
<dbReference type="GO" id="GO:0005886">
    <property type="term" value="C:plasma membrane"/>
    <property type="evidence" value="ECO:0007669"/>
    <property type="project" value="TreeGrafter"/>
</dbReference>
<evidence type="ECO:0000256" key="6">
    <source>
        <dbReference type="ARBA" id="ARBA00022958"/>
    </source>
</evidence>
<evidence type="ECO:0000256" key="8">
    <source>
        <dbReference type="ARBA" id="ARBA00023065"/>
    </source>
</evidence>
<feature type="domain" description="Potassium channel inwardly rectifying transmembrane" evidence="15">
    <location>
        <begin position="42"/>
        <end position="182"/>
    </location>
</feature>
<dbReference type="Gene3D" id="2.60.40.1400">
    <property type="entry name" value="G protein-activated inward rectifier potassium channel 1"/>
    <property type="match status" value="2"/>
</dbReference>
<feature type="compositionally biased region" description="Polar residues" evidence="13">
    <location>
        <begin position="586"/>
        <end position="596"/>
    </location>
</feature>
<evidence type="ECO:0000256" key="3">
    <source>
        <dbReference type="ARBA" id="ARBA00022538"/>
    </source>
</evidence>
<feature type="transmembrane region" description="Helical" evidence="14">
    <location>
        <begin position="76"/>
        <end position="99"/>
    </location>
</feature>
<dbReference type="GO" id="GO:0034765">
    <property type="term" value="P:regulation of monoatomic ion transmembrane transport"/>
    <property type="evidence" value="ECO:0007669"/>
    <property type="project" value="TreeGrafter"/>
</dbReference>
<dbReference type="PANTHER" id="PTHR11767:SF102">
    <property type="entry name" value="INWARDLY RECTIFYING POTASSIUM CHANNEL 1, ISOFORM F"/>
    <property type="match status" value="1"/>
</dbReference>
<name>A0A0L7LLP7_OPEBR</name>
<dbReference type="InterPro" id="IPR040445">
    <property type="entry name" value="Kir_TM"/>
</dbReference>
<keyword evidence="5 12" id="KW-0851">Voltage-gated channel</keyword>
<gene>
    <name evidence="17" type="ORF">OBRU01_06436</name>
</gene>
<dbReference type="Gene3D" id="1.10.287.70">
    <property type="match status" value="1"/>
</dbReference>
<evidence type="ECO:0000256" key="4">
    <source>
        <dbReference type="ARBA" id="ARBA00022692"/>
    </source>
</evidence>
<feature type="region of interest" description="Disordered" evidence="13">
    <location>
        <begin position="551"/>
        <end position="596"/>
    </location>
</feature>
<feature type="domain" description="Inward rectifier potassium channel C-terminal" evidence="16">
    <location>
        <begin position="249"/>
        <end position="429"/>
    </location>
</feature>
<keyword evidence="18" id="KW-1185">Reference proteome</keyword>
<feature type="transmembrane region" description="Helical" evidence="14">
    <location>
        <begin position="153"/>
        <end position="177"/>
    </location>
</feature>
<sequence>MLVDSANLINIVRMLNKSLEFLRFLYRQARYAARRVRKRVIFKHGDCNVVQWNVAKRRRRYLQDIFTTLVDAQWRWTLLVFALSFILSWLLFALLWWLIIFTHGDLNPPEQGENFIPCLNNVNTFTGCFLFSVETQHTIGYGSRTTNEECPEAIFIMCLQSIVGVFIQAFMVGIVFAKMSRPKKRTQTLLYSRNSVICLRDGQLCLMFRVGDMRKSHIVEAHIRAQIIRRKVGLIFAKLARAKKRNTTLLFSRSAVICLRDGEYCLLFRVGDIRKSHILEAHVRAQLIRKKITREGEMLPFYQQELKVGADGEEDRLMFIWPMTIVHKINEKSPLYNLSASDMLKERLMDPLHSFGFRRADVEGVIESTGMTAQARSSFLPSEILWGHRFETMVTFRKDTGEYEVDYTKFNNTYEVDTPLCSAKQLDELRATVSTSQKLDRMLGTIPKSFSNDTLDLSSVDSISLDEHIEIKIPESRARENRLMAQNNFVQQINEKSRNSSHSHLSVENGQELLQKLQNHIEKNAEKESREGQVNMHRSHSHANMKKHALIPNGVGHAGSGHDHAHEHHNKIKKSPSDNHLEIPTLMTTSPAPEPA</sequence>
<dbReference type="SUPFAM" id="SSF81324">
    <property type="entry name" value="Voltage-gated potassium channels"/>
    <property type="match status" value="1"/>
</dbReference>